<protein>
    <submittedName>
        <fullName evidence="2">Syntaxin-binding protein 1</fullName>
    </submittedName>
</protein>
<organism evidence="2 3">
    <name type="scientific">Caerostris darwini</name>
    <dbReference type="NCBI Taxonomy" id="1538125"/>
    <lineage>
        <taxon>Eukaryota</taxon>
        <taxon>Metazoa</taxon>
        <taxon>Ecdysozoa</taxon>
        <taxon>Arthropoda</taxon>
        <taxon>Chelicerata</taxon>
        <taxon>Arachnida</taxon>
        <taxon>Araneae</taxon>
        <taxon>Araneomorphae</taxon>
        <taxon>Entelegynae</taxon>
        <taxon>Araneoidea</taxon>
        <taxon>Araneidae</taxon>
        <taxon>Caerostris</taxon>
    </lineage>
</organism>
<dbReference type="InterPro" id="IPR036045">
    <property type="entry name" value="Sec1-like_sf"/>
</dbReference>
<comment type="caution">
    <text evidence="2">The sequence shown here is derived from an EMBL/GenBank/DDBJ whole genome shotgun (WGS) entry which is preliminary data.</text>
</comment>
<evidence type="ECO:0000256" key="1">
    <source>
        <dbReference type="ARBA" id="ARBA00009884"/>
    </source>
</evidence>
<dbReference type="PIRSF" id="PIRSF005715">
    <property type="entry name" value="VPS45_Sec1"/>
    <property type="match status" value="1"/>
</dbReference>
<proteinExistence type="inferred from homology"/>
<dbReference type="Gene3D" id="3.40.50.1910">
    <property type="match status" value="1"/>
</dbReference>
<sequence>MSWHKRSLSQSGLRNTCRKKIMTDVLIPLKKENEWKILIVDDFALKILTNCFKTEEVMACNIALIENVEDIRDCTLYLSVIYILTPTTQSINYLEEDFAAERRKYKSAHIFFLSTVPEDLFNDLCEKLDANLVLTFKEIDLYFLPKESQVYSLNEPDFFKAFYNAYEDLDTSGYKKIAQKLVTLFCNLEEIPLIRYRRNFVKNLILAEAIQQEIELNKDSLKHIPESKINKSQLLILDRGFDCISPIIHEFTFQAMAYDILDLSEDIYEYALEVGIMEAEIQSTPLNEEDPLWCKLRHEHIANVARIVQNMIESSEVMKVATNLKTKYKELPSLGDAIKEHLLQKSNESFYSYRHMANDLMKIYCAGINVISQLEQDLAARKDADERPIKNVESLVVTTLSNEDHDIIEKLRLLLLFIFYKKGITKLHFDQIVKNSGISFTDANAITNILHLDVDILRPGYCNPFDPHVPQYTDNSTIKYKQSRWVPILKHAMLSAIDGTLSQDHFPFLDMNTKNEINLAERRNRYWCVDKKSEHVSRLIVLIVGGVTYSEMRCAYEVMKTYTGWEIFVGGDDILTPNSFIEKLQDLHGFLSYTQ</sequence>
<dbReference type="PANTHER" id="PTHR11679">
    <property type="entry name" value="VESICLE PROTEIN SORTING-ASSOCIATED"/>
    <property type="match status" value="1"/>
</dbReference>
<dbReference type="Gene3D" id="3.90.830.10">
    <property type="entry name" value="Syntaxin Binding Protein 1, Chain A, domain 2"/>
    <property type="match status" value="1"/>
</dbReference>
<dbReference type="InterPro" id="IPR001619">
    <property type="entry name" value="Sec1-like"/>
</dbReference>
<dbReference type="SUPFAM" id="SSF56815">
    <property type="entry name" value="Sec1/munc18-like (SM) proteins"/>
    <property type="match status" value="1"/>
</dbReference>
<keyword evidence="3" id="KW-1185">Reference proteome</keyword>
<dbReference type="EMBL" id="BPLQ01003930">
    <property type="protein sequence ID" value="GIY04490.1"/>
    <property type="molecule type" value="Genomic_DNA"/>
</dbReference>
<reference evidence="2 3" key="1">
    <citation type="submission" date="2021-06" db="EMBL/GenBank/DDBJ databases">
        <title>Caerostris darwini draft genome.</title>
        <authorList>
            <person name="Kono N."/>
            <person name="Arakawa K."/>
        </authorList>
    </citation>
    <scope>NUCLEOTIDE SEQUENCE [LARGE SCALE GENOMIC DNA]</scope>
</reference>
<name>A0AAV4Q912_9ARAC</name>
<accession>A0AAV4Q912</accession>
<dbReference type="GO" id="GO:0016192">
    <property type="term" value="P:vesicle-mediated transport"/>
    <property type="evidence" value="ECO:0007669"/>
    <property type="project" value="InterPro"/>
</dbReference>
<dbReference type="AlphaFoldDB" id="A0AAV4Q912"/>
<comment type="similarity">
    <text evidence="1">Belongs to the STXBP/unc-18/SEC1 family.</text>
</comment>
<dbReference type="Gene3D" id="3.40.50.2060">
    <property type="match status" value="1"/>
</dbReference>
<evidence type="ECO:0000313" key="3">
    <source>
        <dbReference type="Proteomes" id="UP001054837"/>
    </source>
</evidence>
<gene>
    <name evidence="2" type="primary">STXBP1</name>
    <name evidence="2" type="ORF">CDAR_252881</name>
</gene>
<dbReference type="InterPro" id="IPR043127">
    <property type="entry name" value="Sec-1-like_dom3a"/>
</dbReference>
<dbReference type="Proteomes" id="UP001054837">
    <property type="component" value="Unassembled WGS sequence"/>
</dbReference>
<dbReference type="Gene3D" id="1.25.40.60">
    <property type="match status" value="1"/>
</dbReference>
<dbReference type="InterPro" id="IPR043154">
    <property type="entry name" value="Sec-1-like_dom1"/>
</dbReference>
<evidence type="ECO:0000313" key="2">
    <source>
        <dbReference type="EMBL" id="GIY04490.1"/>
    </source>
</evidence>
<dbReference type="Pfam" id="PF00995">
    <property type="entry name" value="Sec1"/>
    <property type="match status" value="1"/>
</dbReference>
<dbReference type="InterPro" id="IPR027482">
    <property type="entry name" value="Sec1-like_dom2"/>
</dbReference>